<comment type="caution">
    <text evidence="2">The sequence shown here is derived from an EMBL/GenBank/DDBJ whole genome shotgun (WGS) entry which is preliminary data.</text>
</comment>
<reference evidence="2 3" key="1">
    <citation type="submission" date="2018-07" db="EMBL/GenBank/DDBJ databases">
        <title>Genomic Encyclopedia of Type Strains, Phase III (KMG-III): the genomes of soil and plant-associated and newly described type strains.</title>
        <authorList>
            <person name="Whitman W."/>
        </authorList>
    </citation>
    <scope>NUCLEOTIDE SEQUENCE [LARGE SCALE GENOMIC DNA]</scope>
    <source>
        <strain evidence="2 3">CECT 7948</strain>
    </source>
</reference>
<dbReference type="InterPro" id="IPR017850">
    <property type="entry name" value="Alkaline_phosphatase_core_sf"/>
</dbReference>
<dbReference type="PANTHER" id="PTHR43751">
    <property type="entry name" value="SULFATASE"/>
    <property type="match status" value="1"/>
</dbReference>
<dbReference type="Proteomes" id="UP000256919">
    <property type="component" value="Unassembled WGS sequence"/>
</dbReference>
<dbReference type="AlphaFoldDB" id="A0A3D9LPV4"/>
<organism evidence="2 3">
    <name type="scientific">Winogradskyella pacifica</name>
    <dbReference type="NCBI Taxonomy" id="664642"/>
    <lineage>
        <taxon>Bacteria</taxon>
        <taxon>Pseudomonadati</taxon>
        <taxon>Bacteroidota</taxon>
        <taxon>Flavobacteriia</taxon>
        <taxon>Flavobacteriales</taxon>
        <taxon>Flavobacteriaceae</taxon>
        <taxon>Winogradskyella</taxon>
    </lineage>
</organism>
<dbReference type="InterPro" id="IPR000917">
    <property type="entry name" value="Sulfatase_N"/>
</dbReference>
<evidence type="ECO:0000259" key="1">
    <source>
        <dbReference type="Pfam" id="PF00884"/>
    </source>
</evidence>
<dbReference type="Gene3D" id="3.40.720.10">
    <property type="entry name" value="Alkaline Phosphatase, subunit A"/>
    <property type="match status" value="1"/>
</dbReference>
<sequence>MERKQNDYQVTTITVLIKKHMKTLLYCLFTLASFASCTAQKQQKKPNIIFVFSDDQRFNSLSMTGHPIAETPNIDQLAKEGVFFNNAYITSPICGPSRANIFTAQWERRNKIGFTNVSKHVISEETFQNSWQAQLRKAGYSTAFIGKHHTKIGDKKNTPLVENTDFSYYGNGHLGFYPAKKHPQFDNLKNKTQIEGLLEATKAYLSQGDDYDYFYENADPSIKNQLKKRDPNKPFSAWINLNLPHASSIGGMGSKPEDPDYYKTKYDDVKHKIELPDNYPQAISLPEEVYATSDLMKYYVTSNKGKLLSEKLRMDRANYAIDLMVGNLRAYLKEIGEADNTIIVFCSDNGLFLGEHGLGGKTILYDESVHVPMIVYSPFFNDKTKGKVVDELVVGQDIPATILEMCGVKVPESYQGKSMLPLIDGKNENWREDIFLENLFTDQGYPRQEGVRSKQFKYIRSFSKENDRNKYIPEQTIETNEQPIYEELFDIINDPKEQNNLVGNKDYLDILNVYRERCKTLVSELN</sequence>
<dbReference type="SUPFAM" id="SSF53649">
    <property type="entry name" value="Alkaline phosphatase-like"/>
    <property type="match status" value="1"/>
</dbReference>
<keyword evidence="3" id="KW-1185">Reference proteome</keyword>
<evidence type="ECO:0000313" key="3">
    <source>
        <dbReference type="Proteomes" id="UP000256919"/>
    </source>
</evidence>
<name>A0A3D9LPV4_9FLAO</name>
<dbReference type="PANTHER" id="PTHR43751:SF1">
    <property type="entry name" value="SULFATASE ATSG-RELATED"/>
    <property type="match status" value="1"/>
</dbReference>
<protein>
    <submittedName>
        <fullName evidence="2">Arylsulfatase A-like enzyme</fullName>
    </submittedName>
</protein>
<gene>
    <name evidence="2" type="ORF">DFQ09_106193</name>
</gene>
<dbReference type="InterPro" id="IPR052701">
    <property type="entry name" value="GAG_Ulvan_Degrading_Sulfatases"/>
</dbReference>
<evidence type="ECO:0000313" key="2">
    <source>
        <dbReference type="EMBL" id="REE08726.1"/>
    </source>
</evidence>
<feature type="domain" description="Sulfatase N-terminal" evidence="1">
    <location>
        <begin position="46"/>
        <end position="407"/>
    </location>
</feature>
<accession>A0A3D9LPV4</accession>
<dbReference type="EMBL" id="QREI01000006">
    <property type="protein sequence ID" value="REE08726.1"/>
    <property type="molecule type" value="Genomic_DNA"/>
</dbReference>
<dbReference type="Pfam" id="PF00884">
    <property type="entry name" value="Sulfatase"/>
    <property type="match status" value="1"/>
</dbReference>
<proteinExistence type="predicted"/>